<reference evidence="2 3" key="1">
    <citation type="submission" date="2018-03" db="EMBL/GenBank/DDBJ databases">
        <authorList>
            <person name="Guldener U."/>
        </authorList>
    </citation>
    <scope>NUCLEOTIDE SEQUENCE [LARGE SCALE GENOMIC DNA]</scope>
    <source>
        <strain evidence="2 3">NBRC100155</strain>
    </source>
</reference>
<gene>
    <name evidence="2" type="ORF">UTRI_03493</name>
</gene>
<feature type="compositionally biased region" description="Basic and acidic residues" evidence="1">
    <location>
        <begin position="475"/>
        <end position="485"/>
    </location>
</feature>
<dbReference type="EMBL" id="OOIN01000007">
    <property type="protein sequence ID" value="SPO24225.1"/>
    <property type="molecule type" value="Genomic_DNA"/>
</dbReference>
<proteinExistence type="predicted"/>
<feature type="compositionally biased region" description="Low complexity" evidence="1">
    <location>
        <begin position="88"/>
        <end position="107"/>
    </location>
</feature>
<evidence type="ECO:0000313" key="3">
    <source>
        <dbReference type="Proteomes" id="UP000324022"/>
    </source>
</evidence>
<evidence type="ECO:0000313" key="2">
    <source>
        <dbReference type="EMBL" id="SPO24225.1"/>
    </source>
</evidence>
<feature type="compositionally biased region" description="Low complexity" evidence="1">
    <location>
        <begin position="458"/>
        <end position="469"/>
    </location>
</feature>
<feature type="compositionally biased region" description="Low complexity" evidence="1">
    <location>
        <begin position="25"/>
        <end position="35"/>
    </location>
</feature>
<feature type="region of interest" description="Disordered" evidence="1">
    <location>
        <begin position="207"/>
        <end position="252"/>
    </location>
</feature>
<feature type="region of interest" description="Disordered" evidence="1">
    <location>
        <begin position="1"/>
        <end position="111"/>
    </location>
</feature>
<dbReference type="Proteomes" id="UP000324022">
    <property type="component" value="Unassembled WGS sequence"/>
</dbReference>
<accession>A0A5C3E1W8</accession>
<feature type="compositionally biased region" description="Polar residues" evidence="1">
    <location>
        <begin position="207"/>
        <end position="229"/>
    </location>
</feature>
<sequence length="836" mass="92300">MAKKGPAAHAATSGPSQGQHSENTLQLPPSQSSLSVRSEYNDSSTGYITASSSRASQLDSEPTTSLPRINLESMQSSTPVKRSSLAKSPSTDSTTTTTGDSSSNETSRAQLASLSSVTTFIPSTLDALDTSDEDDNALSDPDKRDDMYTNDTDEFVPNYDFDLRDPHERTINRESDDQGANDTADHDQTLTVCEAMEGDVITVSHSHSTSINTYNDSSIPHSRSASKSDSSPNHGTSHHHHDHPSSSSSFPLSLSASWPSMPSLALPPSAIKLHRRRRNILLRLLKTWEGREQVLQFSHSLVLILYSSLDHPVPQTYRGAIIRPAGTLLAMSFPRPIRVALMQRIYTTAEGIDNFRRVILIARWVTTATEAAMDYWQHRQDNNRQAKRAAQLPTAREQLEIKLTGDEPIDKQSDHVEQGFAWLQPPSIAPFDADSDKGSGEQSFVKSPAAKLGKLTGRGDATGAVGADVAENDDAEKRGKQRKDANATATATATANSSSSSVVRTFIRLWSSLWRLSHLEAAAESLATVGEACETAAVLAGGGMFWRAVGIQRLGLPFLSRRRRQGVERLGIVLSLCSVLLSLLVLRMERKALRSELRSAHRRIIRANDKLGWASDLAGTSIERDQALSHRKRDPSLSRTSKGNNSSRSEEDKVQLEMLGPDLQAAARELDDQELNEDVNESCSSSLSSSDDSTLSDTWTVVPDGDDRHPHPTSRPIHSTHHYHHHHYRPHRHLHHDDYSQKHTYSHGDDKVKPIDVSSLVRSTERSLVRAESDLRKTRRRIKLNFCEKVANWSESIFLSYEAAMPHIDKDGIEGWTGLVASAIRLSGLWKELSWN</sequence>
<name>A0A5C3E1W8_9BASI</name>
<feature type="compositionally biased region" description="Polar residues" evidence="1">
    <location>
        <begin position="13"/>
        <end position="24"/>
    </location>
</feature>
<dbReference type="OrthoDB" id="2552411at2759"/>
<keyword evidence="3" id="KW-1185">Reference proteome</keyword>
<feature type="region of interest" description="Disordered" evidence="1">
    <location>
        <begin position="624"/>
        <end position="656"/>
    </location>
</feature>
<organism evidence="2 3">
    <name type="scientific">Ustilago trichophora</name>
    <dbReference type="NCBI Taxonomy" id="86804"/>
    <lineage>
        <taxon>Eukaryota</taxon>
        <taxon>Fungi</taxon>
        <taxon>Dikarya</taxon>
        <taxon>Basidiomycota</taxon>
        <taxon>Ustilaginomycotina</taxon>
        <taxon>Ustilaginomycetes</taxon>
        <taxon>Ustilaginales</taxon>
        <taxon>Ustilaginaceae</taxon>
        <taxon>Ustilago</taxon>
    </lineage>
</organism>
<feature type="compositionally biased region" description="Polar residues" evidence="1">
    <location>
        <begin position="637"/>
        <end position="647"/>
    </location>
</feature>
<protein>
    <submittedName>
        <fullName evidence="2">Uncharacterized protein</fullName>
    </submittedName>
</protein>
<evidence type="ECO:0000256" key="1">
    <source>
        <dbReference type="SAM" id="MobiDB-lite"/>
    </source>
</evidence>
<feature type="region of interest" description="Disordered" evidence="1">
    <location>
        <begin position="673"/>
        <end position="735"/>
    </location>
</feature>
<dbReference type="AlphaFoldDB" id="A0A5C3E1W8"/>
<feature type="compositionally biased region" description="Basic residues" evidence="1">
    <location>
        <begin position="718"/>
        <end position="734"/>
    </location>
</feature>
<feature type="region of interest" description="Disordered" evidence="1">
    <location>
        <begin position="455"/>
        <end position="494"/>
    </location>
</feature>
<feature type="compositionally biased region" description="Low complexity" evidence="1">
    <location>
        <begin position="684"/>
        <end position="698"/>
    </location>
</feature>
<feature type="region of interest" description="Disordered" evidence="1">
    <location>
        <begin position="125"/>
        <end position="165"/>
    </location>
</feature>
<feature type="compositionally biased region" description="Polar residues" evidence="1">
    <location>
        <begin position="36"/>
        <end position="87"/>
    </location>
</feature>